<sequence>MNCPITNIHARSTQENQQVTHTQDQKWENVKNKKRSRNSPDALTPSKRQTNINDYWLNKPVSTSNLYEKLDVEEVQEAEAENSSNITNEEETKSPPIFIDGVENIAPLKQVLDKIAKDQDIAQCTKCQAYGHTKNYCFRGPRCVKCAEKHLTADCPKKQKFNEVKCYNCGGNHSASYKGYEVRKQLQQKLFPRLREKKADKQDIRTIQSKEQAGRIPSSTIQTNLSYAQALRENALMYQYNPGNNNINNNNKQTVIVPTTSEQQASNKLEDMITQLMKKNGHNVKPSHSSDRKNEIMPRTLKIGVWNANGLAQRSRELKCFLIEYRHNAYIGNAFHKKAT</sequence>
<feature type="region of interest" description="Disordered" evidence="1">
    <location>
        <begin position="1"/>
        <end position="51"/>
    </location>
</feature>
<evidence type="ECO:0000313" key="3">
    <source>
        <dbReference type="Proteomes" id="UP000036403"/>
    </source>
</evidence>
<dbReference type="OrthoDB" id="6379801at2759"/>
<feature type="compositionally biased region" description="Polar residues" evidence="1">
    <location>
        <begin position="9"/>
        <end position="22"/>
    </location>
</feature>
<reference evidence="2 3" key="1">
    <citation type="submission" date="2015-04" db="EMBL/GenBank/DDBJ databases">
        <title>Lasius niger genome sequencing.</title>
        <authorList>
            <person name="Konorov E.A."/>
            <person name="Nikitin M.A."/>
            <person name="Kirill M.V."/>
            <person name="Chang P."/>
        </authorList>
    </citation>
    <scope>NUCLEOTIDE SEQUENCE [LARGE SCALE GENOMIC DNA]</scope>
    <source>
        <tissue evidence="2">Whole</tissue>
    </source>
</reference>
<accession>A0A0J7KT79</accession>
<name>A0A0J7KT79_LASNI</name>
<organism evidence="2 3">
    <name type="scientific">Lasius niger</name>
    <name type="common">Black garden ant</name>
    <dbReference type="NCBI Taxonomy" id="67767"/>
    <lineage>
        <taxon>Eukaryota</taxon>
        <taxon>Metazoa</taxon>
        <taxon>Ecdysozoa</taxon>
        <taxon>Arthropoda</taxon>
        <taxon>Hexapoda</taxon>
        <taxon>Insecta</taxon>
        <taxon>Pterygota</taxon>
        <taxon>Neoptera</taxon>
        <taxon>Endopterygota</taxon>
        <taxon>Hymenoptera</taxon>
        <taxon>Apocrita</taxon>
        <taxon>Aculeata</taxon>
        <taxon>Formicoidea</taxon>
        <taxon>Formicidae</taxon>
        <taxon>Formicinae</taxon>
        <taxon>Lasius</taxon>
        <taxon>Lasius</taxon>
    </lineage>
</organism>
<dbReference type="Proteomes" id="UP000036403">
    <property type="component" value="Unassembled WGS sequence"/>
</dbReference>
<dbReference type="AlphaFoldDB" id="A0A0J7KT79"/>
<evidence type="ECO:0000256" key="1">
    <source>
        <dbReference type="SAM" id="MobiDB-lite"/>
    </source>
</evidence>
<comment type="caution">
    <text evidence="2">The sequence shown here is derived from an EMBL/GenBank/DDBJ whole genome shotgun (WGS) entry which is preliminary data.</text>
</comment>
<proteinExistence type="predicted"/>
<protein>
    <submittedName>
        <fullName evidence="2">Nucleic-acid-binding protein from transposon x-element</fullName>
    </submittedName>
</protein>
<keyword evidence="3" id="KW-1185">Reference proteome</keyword>
<dbReference type="EMBL" id="LBMM01003506">
    <property type="protein sequence ID" value="KMQ93449.1"/>
    <property type="molecule type" value="Genomic_DNA"/>
</dbReference>
<gene>
    <name evidence="2" type="ORF">RF55_6446</name>
</gene>
<dbReference type="PaxDb" id="67767-A0A0J7KT79"/>
<evidence type="ECO:0000313" key="2">
    <source>
        <dbReference type="EMBL" id="KMQ93449.1"/>
    </source>
</evidence>